<feature type="signal peptide" evidence="2">
    <location>
        <begin position="1"/>
        <end position="26"/>
    </location>
</feature>
<evidence type="ECO:0008006" key="5">
    <source>
        <dbReference type="Google" id="ProtNLM"/>
    </source>
</evidence>
<reference evidence="3 4" key="1">
    <citation type="journal article" date="2018" name="Mol. Biol. Evol.">
        <title>Broad Genomic Sampling Reveals a Smut Pathogenic Ancestry of the Fungal Clade Ustilaginomycotina.</title>
        <authorList>
            <person name="Kijpornyongpan T."/>
            <person name="Mondo S.J."/>
            <person name="Barry K."/>
            <person name="Sandor L."/>
            <person name="Lee J."/>
            <person name="Lipzen A."/>
            <person name="Pangilinan J."/>
            <person name="LaButti K."/>
            <person name="Hainaut M."/>
            <person name="Henrissat B."/>
            <person name="Grigoriev I.V."/>
            <person name="Spatafora J.W."/>
            <person name="Aime M.C."/>
        </authorList>
    </citation>
    <scope>NUCLEOTIDE SEQUENCE [LARGE SCALE GENOMIC DNA]</scope>
    <source>
        <strain evidence="3 4">MCA 3882</strain>
    </source>
</reference>
<dbReference type="InParanoid" id="A0A316VA91"/>
<evidence type="ECO:0000313" key="3">
    <source>
        <dbReference type="EMBL" id="PWN34390.1"/>
    </source>
</evidence>
<evidence type="ECO:0000313" key="4">
    <source>
        <dbReference type="Proteomes" id="UP000245771"/>
    </source>
</evidence>
<feature type="compositionally biased region" description="Basic and acidic residues" evidence="1">
    <location>
        <begin position="167"/>
        <end position="195"/>
    </location>
</feature>
<dbReference type="EMBL" id="KZ819604">
    <property type="protein sequence ID" value="PWN34390.1"/>
    <property type="molecule type" value="Genomic_DNA"/>
</dbReference>
<protein>
    <recommendedName>
        <fullName evidence="5">BZIP domain-containing protein</fullName>
    </recommendedName>
</protein>
<evidence type="ECO:0000256" key="2">
    <source>
        <dbReference type="SAM" id="SignalP"/>
    </source>
</evidence>
<keyword evidence="4" id="KW-1185">Reference proteome</keyword>
<dbReference type="RefSeq" id="XP_025354692.1">
    <property type="nucleotide sequence ID" value="XM_025497872.1"/>
</dbReference>
<feature type="chain" id="PRO_5016315762" description="BZIP domain-containing protein" evidence="2">
    <location>
        <begin position="27"/>
        <end position="216"/>
    </location>
</feature>
<dbReference type="AlphaFoldDB" id="A0A316VA91"/>
<organism evidence="3 4">
    <name type="scientific">Meira miltonrushii</name>
    <dbReference type="NCBI Taxonomy" id="1280837"/>
    <lineage>
        <taxon>Eukaryota</taxon>
        <taxon>Fungi</taxon>
        <taxon>Dikarya</taxon>
        <taxon>Basidiomycota</taxon>
        <taxon>Ustilaginomycotina</taxon>
        <taxon>Exobasidiomycetes</taxon>
        <taxon>Exobasidiales</taxon>
        <taxon>Brachybasidiaceae</taxon>
        <taxon>Meira</taxon>
    </lineage>
</organism>
<feature type="region of interest" description="Disordered" evidence="1">
    <location>
        <begin position="31"/>
        <end position="52"/>
    </location>
</feature>
<name>A0A316VA91_9BASI</name>
<feature type="compositionally biased region" description="Basic and acidic residues" evidence="1">
    <location>
        <begin position="205"/>
        <end position="216"/>
    </location>
</feature>
<feature type="region of interest" description="Disordered" evidence="1">
    <location>
        <begin position="68"/>
        <end position="116"/>
    </location>
</feature>
<sequence length="216" mass="25790">MMRSYILILTLLFLCLLFITRNQVLGQTKEPKNFDLNKTPPPEDGPEGEIVHSQYPIDNTSMITDKVNEAEVNQDKKNRKRKAKVEPNEKAERKRAYNREKSKKRRQGLRERKLAGTLTESDLKTLDSMRSHYQNYYRDHKETLSQRHKDYRKNHLAEFAARSRKWRSENLEKARQSDRRYRENNAEKIKIDKARLRLKQQNVETNDRSTEKQSSL</sequence>
<proteinExistence type="predicted"/>
<feature type="region of interest" description="Disordered" evidence="1">
    <location>
        <begin position="167"/>
        <end position="216"/>
    </location>
</feature>
<dbReference type="Proteomes" id="UP000245771">
    <property type="component" value="Unassembled WGS sequence"/>
</dbReference>
<evidence type="ECO:0000256" key="1">
    <source>
        <dbReference type="SAM" id="MobiDB-lite"/>
    </source>
</evidence>
<accession>A0A316VA91</accession>
<gene>
    <name evidence="3" type="ORF">FA14DRAFT_157054</name>
</gene>
<dbReference type="GeneID" id="37019653"/>
<keyword evidence="2" id="KW-0732">Signal</keyword>
<feature type="compositionally biased region" description="Basic and acidic residues" evidence="1">
    <location>
        <begin position="84"/>
        <end position="100"/>
    </location>
</feature>